<comment type="caution">
    <text evidence="1">The sequence shown here is derived from an EMBL/GenBank/DDBJ whole genome shotgun (WGS) entry which is preliminary data.</text>
</comment>
<dbReference type="AlphaFoldDB" id="A0A0S7WQ96"/>
<dbReference type="Proteomes" id="UP000052008">
    <property type="component" value="Unassembled WGS sequence"/>
</dbReference>
<evidence type="ECO:0000313" key="1">
    <source>
        <dbReference type="EMBL" id="KPJ52349.1"/>
    </source>
</evidence>
<reference evidence="1 2" key="1">
    <citation type="journal article" date="2015" name="Microbiome">
        <title>Genomic resolution of linkages in carbon, nitrogen, and sulfur cycling among widespread estuary sediment bacteria.</title>
        <authorList>
            <person name="Baker B.J."/>
            <person name="Lazar C.S."/>
            <person name="Teske A.P."/>
            <person name="Dick G.J."/>
        </authorList>
    </citation>
    <scope>NUCLEOTIDE SEQUENCE [LARGE SCALE GENOMIC DNA]</scope>
    <source>
        <strain evidence="1">DG_24</strain>
    </source>
</reference>
<gene>
    <name evidence="1" type="ORF">AMJ39_08085</name>
</gene>
<evidence type="ECO:0000313" key="2">
    <source>
        <dbReference type="Proteomes" id="UP000052008"/>
    </source>
</evidence>
<sequence length="310" mass="34473">MVTTGRGMWIGPLLLLVALCSSAILIFSCVGTATREEFDLGGTDAEFTAGKAEKWHEEMPELSEEAIDFLRGFSNRLRGVGRRPGCGGATSDNFRFSVLYADTHIIVRDCDGDSEWSHRTFPFFWTSFYVSDDGQIATICGTDELGRTCRLEIYDPDGLRGAWENDSLISWVSRLFPSGHYIAIMGQSKPYVTLVDNRGEVQWVKRIPSLDGHWAAVSSASPDDDFVAFAVPLIDYPRTQEVQLVIIGVDGKVRCDTTLSYGRFPAIRVDSEFVAVGVANEWLVYRTESGKLIGTLSNEKFKALAQWWAP</sequence>
<dbReference type="SUPFAM" id="SSF50969">
    <property type="entry name" value="YVTN repeat-like/Quinoprotein amine dehydrogenase"/>
    <property type="match status" value="1"/>
</dbReference>
<name>A0A0S7WQ96_UNCT6</name>
<dbReference type="InterPro" id="IPR011044">
    <property type="entry name" value="Quino_amine_DH_bsu"/>
</dbReference>
<protein>
    <submittedName>
        <fullName evidence="1">Uncharacterized protein</fullName>
    </submittedName>
</protein>
<dbReference type="PROSITE" id="PS51257">
    <property type="entry name" value="PROKAR_LIPOPROTEIN"/>
    <property type="match status" value="1"/>
</dbReference>
<dbReference type="EMBL" id="LIZS01000063">
    <property type="protein sequence ID" value="KPJ52349.1"/>
    <property type="molecule type" value="Genomic_DNA"/>
</dbReference>
<accession>A0A0S7WQ96</accession>
<organism evidence="1 2">
    <name type="scientific">candidate division TA06 bacterium DG_24</name>
    <dbReference type="NCBI Taxonomy" id="1703770"/>
    <lineage>
        <taxon>Bacteria</taxon>
        <taxon>Bacteria division TA06</taxon>
    </lineage>
</organism>
<proteinExistence type="predicted"/>